<evidence type="ECO:0000259" key="6">
    <source>
        <dbReference type="Pfam" id="PF00171"/>
    </source>
</evidence>
<dbReference type="GO" id="GO:0004030">
    <property type="term" value="F:aldehyde dehydrogenase [NAD(P)+] activity"/>
    <property type="evidence" value="ECO:0007669"/>
    <property type="project" value="UniProtKB-ARBA"/>
</dbReference>
<dbReference type="InterPro" id="IPR015590">
    <property type="entry name" value="Aldehyde_DH_dom"/>
</dbReference>
<dbReference type="InterPro" id="IPR029510">
    <property type="entry name" value="Ald_DH_CS_GLU"/>
</dbReference>
<protein>
    <submittedName>
        <fullName evidence="7">Aldehyde dehydrogenase</fullName>
    </submittedName>
</protein>
<dbReference type="InterPro" id="IPR016163">
    <property type="entry name" value="Ald_DH_C"/>
</dbReference>
<dbReference type="PROSITE" id="PS00070">
    <property type="entry name" value="ALDEHYDE_DEHYDR_CYS"/>
    <property type="match status" value="1"/>
</dbReference>
<evidence type="ECO:0000256" key="5">
    <source>
        <dbReference type="RuleBase" id="RU003345"/>
    </source>
</evidence>
<dbReference type="InterPro" id="IPR016160">
    <property type="entry name" value="Ald_DH_CS_CYS"/>
</dbReference>
<proteinExistence type="inferred from homology"/>
<reference evidence="8" key="1">
    <citation type="submission" date="2017-09" db="EMBL/GenBank/DDBJ databases">
        <title>FDA dAtabase for Regulatory Grade micrObial Sequences (FDA-ARGOS): Supporting development and validation of Infectious Disease Dx tests.</title>
        <authorList>
            <person name="Minogue T."/>
            <person name="Wolcott M."/>
            <person name="Wasieloski L."/>
            <person name="Aguilar W."/>
            <person name="Moore D."/>
            <person name="Tallon L."/>
            <person name="Sadzewicz L."/>
            <person name="Ott S."/>
            <person name="Zhao X."/>
            <person name="Nagaraj S."/>
            <person name="Vavikolanu K."/>
            <person name="Aluvathingal J."/>
            <person name="Nadendla S."/>
            <person name="Sichtig H."/>
        </authorList>
    </citation>
    <scope>NUCLEOTIDE SEQUENCE [LARGE SCALE GENOMIC DNA]</scope>
    <source>
        <strain evidence="8">FDAARGOS_404</strain>
    </source>
</reference>
<keyword evidence="2 5" id="KW-0560">Oxidoreductase</keyword>
<evidence type="ECO:0000256" key="3">
    <source>
        <dbReference type="ARBA" id="ARBA00023027"/>
    </source>
</evidence>
<evidence type="ECO:0000313" key="7">
    <source>
        <dbReference type="EMBL" id="PHH02980.1"/>
    </source>
</evidence>
<evidence type="ECO:0000256" key="1">
    <source>
        <dbReference type="ARBA" id="ARBA00009986"/>
    </source>
</evidence>
<dbReference type="SUPFAM" id="SSF53720">
    <property type="entry name" value="ALDH-like"/>
    <property type="match status" value="1"/>
</dbReference>
<comment type="similarity">
    <text evidence="1 5">Belongs to the aldehyde dehydrogenase family.</text>
</comment>
<dbReference type="PANTHER" id="PTHR11699">
    <property type="entry name" value="ALDEHYDE DEHYDROGENASE-RELATED"/>
    <property type="match status" value="1"/>
</dbReference>
<dbReference type="RefSeq" id="WP_032616730.1">
    <property type="nucleotide sequence ID" value="NZ_CP083630.1"/>
</dbReference>
<dbReference type="AlphaFoldDB" id="A0A855EC51"/>
<dbReference type="InterPro" id="IPR016161">
    <property type="entry name" value="Ald_DH/histidinol_DH"/>
</dbReference>
<gene>
    <name evidence="7" type="ORF">CRX53_02905</name>
</gene>
<sequence length="500" mass="52816">MSHLHTLDDVTAIARDLSLASKAFINGRFVAAQSGKTLPTTNPATGETLGHIAACDITDVNAAVEGARSAFEAGSWSKQAPGERKAVLLKLAALMEQEIDQLAVLESLDSGKPVSECLAVDVPETIHVLKWHAEAIDKLYDHTAPVGNGAMALVVREPIGVVGCVLPWNFPLLMLAWKIGPALAAGCSVIVKPAEQTSLTALRVADLAFEAGIPAGVLNIVTGTGKEVGEPIGLHPDIDMVSFTGSTATGRRFLHYAAESNLKKVVLECGGKNPAVVFDDAGDLATVAGHVLNGAFWNMGENCSATSRLLVQESVKAALLAEMAKQIGDWPMGNPLDPRNRLGAMVSTEHFSKVSGYLDTARQEGLRIVQGGDTEQGAYVQPTIIDGVTPESALFQEEIFGPVLCVTTFNTEAEAVALANDTQYGLAASVYTGKLNRAIRVSRAIRAGTVTVNCFGEGDATTPFGGYKQSGFGGRDKSVFALDQYTELKTLWIDLPEDDA</sequence>
<dbReference type="Pfam" id="PF00171">
    <property type="entry name" value="Aldedh"/>
    <property type="match status" value="1"/>
</dbReference>
<dbReference type="CDD" id="cd07112">
    <property type="entry name" value="ALDH_GABALDH-PuuC"/>
    <property type="match status" value="1"/>
</dbReference>
<feature type="domain" description="Aldehyde dehydrogenase" evidence="6">
    <location>
        <begin position="29"/>
        <end position="490"/>
    </location>
</feature>
<dbReference type="Proteomes" id="UP000222768">
    <property type="component" value="Unassembled WGS sequence"/>
</dbReference>
<dbReference type="FunFam" id="3.40.605.10:FF:000001">
    <property type="entry name" value="Aldehyde dehydrogenase 1"/>
    <property type="match status" value="1"/>
</dbReference>
<feature type="active site" evidence="4">
    <location>
        <position position="268"/>
    </location>
</feature>
<dbReference type="PROSITE" id="PS00687">
    <property type="entry name" value="ALDEHYDE_DEHYDR_GLU"/>
    <property type="match status" value="1"/>
</dbReference>
<evidence type="ECO:0000256" key="2">
    <source>
        <dbReference type="ARBA" id="ARBA00023002"/>
    </source>
</evidence>
<dbReference type="Gene3D" id="3.40.309.10">
    <property type="entry name" value="Aldehyde Dehydrogenase, Chain A, domain 2"/>
    <property type="match status" value="1"/>
</dbReference>
<dbReference type="EMBL" id="PDLK01000002">
    <property type="protein sequence ID" value="PHH02980.1"/>
    <property type="molecule type" value="Genomic_DNA"/>
</dbReference>
<accession>A0A855EC51</accession>
<comment type="caution">
    <text evidence="7">The sequence shown here is derived from an EMBL/GenBank/DDBJ whole genome shotgun (WGS) entry which is preliminary data.</text>
</comment>
<dbReference type="FunFam" id="3.40.309.10:FF:000012">
    <property type="entry name" value="Betaine aldehyde dehydrogenase"/>
    <property type="match status" value="1"/>
</dbReference>
<evidence type="ECO:0000313" key="8">
    <source>
        <dbReference type="Proteomes" id="UP000222768"/>
    </source>
</evidence>
<dbReference type="InterPro" id="IPR016162">
    <property type="entry name" value="Ald_DH_N"/>
</dbReference>
<dbReference type="Gene3D" id="3.40.605.10">
    <property type="entry name" value="Aldehyde Dehydrogenase, Chain A, domain 1"/>
    <property type="match status" value="1"/>
</dbReference>
<name>A0A855EC51_9ENTR</name>
<evidence type="ECO:0000256" key="4">
    <source>
        <dbReference type="PROSITE-ProRule" id="PRU10007"/>
    </source>
</evidence>
<organism evidence="7 8">
    <name type="scientific">Leclercia adecarboxylata</name>
    <dbReference type="NCBI Taxonomy" id="83655"/>
    <lineage>
        <taxon>Bacteria</taxon>
        <taxon>Pseudomonadati</taxon>
        <taxon>Pseudomonadota</taxon>
        <taxon>Gammaproteobacteria</taxon>
        <taxon>Enterobacterales</taxon>
        <taxon>Enterobacteriaceae</taxon>
        <taxon>Leclercia</taxon>
    </lineage>
</organism>
<keyword evidence="3" id="KW-0520">NAD</keyword>